<organism evidence="5">
    <name type="scientific">Conus praecellens</name>
    <name type="common">Admirable cone</name>
    <dbReference type="NCBI Taxonomy" id="128530"/>
    <lineage>
        <taxon>Eukaryota</taxon>
        <taxon>Metazoa</taxon>
        <taxon>Spiralia</taxon>
        <taxon>Lophotrochozoa</taxon>
        <taxon>Mollusca</taxon>
        <taxon>Gastropoda</taxon>
        <taxon>Caenogastropoda</taxon>
        <taxon>Neogastropoda</taxon>
        <taxon>Conoidea</taxon>
        <taxon>Conidae</taxon>
        <taxon>Conus</taxon>
        <taxon>Turriconus</taxon>
    </lineage>
</organism>
<comment type="subcellular location">
    <subcellularLocation>
        <location evidence="1">Secreted</location>
    </subcellularLocation>
</comment>
<evidence type="ECO:0000256" key="2">
    <source>
        <dbReference type="ARBA" id="ARBA00022525"/>
    </source>
</evidence>
<reference evidence="5" key="2">
    <citation type="submission" date="2017-07" db="EMBL/GenBank/DDBJ databases">
        <authorList>
            <person name="Sun Z.S."/>
            <person name="Albrecht U."/>
            <person name="Echele G."/>
            <person name="Lee C.C."/>
        </authorList>
    </citation>
    <scope>NUCLEOTIDE SEQUENCE</scope>
    <source>
        <strain evidence="5">O2_Ps7.7</strain>
    </source>
</reference>
<dbReference type="InterPro" id="IPR004214">
    <property type="entry name" value="Conotoxin"/>
</dbReference>
<sequence length="75" mass="8100">MEKLTILLLVAAVLVLTQALIQGGGEKPRRRSTFIQQDSYRETGRQGRNAECGTKPVTIHIHVVIGLGATTIAAM</sequence>
<name>A0A291C2P6_CONPC</name>
<dbReference type="GO" id="GO:0005576">
    <property type="term" value="C:extracellular region"/>
    <property type="evidence" value="ECO:0007669"/>
    <property type="project" value="UniProtKB-SubCell"/>
</dbReference>
<reference evidence="5" key="1">
    <citation type="journal article" date="2017" name="Genome Biol. Evol.">
        <title>Divergence of the Venom Exogene Repertoire in Two Sister Species of Turriconus.</title>
        <authorList>
            <person name="Li Q."/>
            <person name="Barghi N."/>
            <person name="Lu A."/>
            <person name="Fedosov A.E."/>
            <person name="Bandyopadhyay P.K."/>
            <person name="Lluisma A.O."/>
            <person name="Concepcion G.P."/>
            <person name="Yandell M."/>
            <person name="Olivera B.M."/>
            <person name="Safavi-Hemami H."/>
        </authorList>
    </citation>
    <scope>NUCLEOTIDE SEQUENCE</scope>
    <source>
        <strain evidence="5">O2_Ps7.7</strain>
    </source>
</reference>
<feature type="region of interest" description="Disordered" evidence="3">
    <location>
        <begin position="30"/>
        <end position="51"/>
    </location>
</feature>
<keyword evidence="2" id="KW-0964">Secreted</keyword>
<feature type="chain" id="PRO_5012290391" evidence="4">
    <location>
        <begin position="20"/>
        <end position="75"/>
    </location>
</feature>
<evidence type="ECO:0000256" key="4">
    <source>
        <dbReference type="SAM" id="SignalP"/>
    </source>
</evidence>
<dbReference type="GO" id="GO:0008200">
    <property type="term" value="F:ion channel inhibitor activity"/>
    <property type="evidence" value="ECO:0007669"/>
    <property type="project" value="InterPro"/>
</dbReference>
<evidence type="ECO:0000256" key="1">
    <source>
        <dbReference type="ARBA" id="ARBA00004613"/>
    </source>
</evidence>
<evidence type="ECO:0000313" key="5">
    <source>
        <dbReference type="EMBL" id="ATF27718.1"/>
    </source>
</evidence>
<protein>
    <submittedName>
        <fullName evidence="5">Conotoxin</fullName>
    </submittedName>
</protein>
<dbReference type="AlphaFoldDB" id="A0A291C2P6"/>
<dbReference type="EMBL" id="MF576884">
    <property type="protein sequence ID" value="ATF27718.1"/>
    <property type="molecule type" value="mRNA"/>
</dbReference>
<evidence type="ECO:0000256" key="3">
    <source>
        <dbReference type="SAM" id="MobiDB-lite"/>
    </source>
</evidence>
<accession>A0A291C2P6</accession>
<dbReference type="Pfam" id="PF02950">
    <property type="entry name" value="Conotoxin"/>
    <property type="match status" value="1"/>
</dbReference>
<feature type="signal peptide" evidence="4">
    <location>
        <begin position="1"/>
        <end position="19"/>
    </location>
</feature>
<proteinExistence type="evidence at transcript level"/>
<keyword evidence="4" id="KW-0732">Signal</keyword>